<keyword evidence="2" id="KW-1185">Reference proteome</keyword>
<dbReference type="Proteomes" id="UP001163324">
    <property type="component" value="Chromosome 1"/>
</dbReference>
<proteinExistence type="predicted"/>
<reference evidence="1" key="1">
    <citation type="submission" date="2022-10" db="EMBL/GenBank/DDBJ databases">
        <title>Complete Genome of Trichothecium roseum strain YXFP-22015, a Plant Pathogen Isolated from Citrus.</title>
        <authorList>
            <person name="Wang Y."/>
            <person name="Zhu L."/>
        </authorList>
    </citation>
    <scope>NUCLEOTIDE SEQUENCE</scope>
    <source>
        <strain evidence="1">YXFP-22015</strain>
    </source>
</reference>
<sequence length="426" mass="45464">MTDLFWMVQKAKKEALTKFASLIRANGEELHWLEAVLTGKDYGFSSWEVNAAADLFDYYANMIDKFPTEVLESRDDVLRYTIRQPYGVCAAICPFNGPLITLAMKAAPALAAGNTMVVKTSEANPFSTLFLASLSREAGIPPGTLNCLTGGPEAGSALASHARVRKISFTGSVAVGRMVQAVAARSNLKSVTLELGGKSPLLVFPDADLAGAVEEAALFLLMNGQGCALPTRLLVHRDVADEVLGKLKALLERRAHGLVGKEDPLAPGTRSSPLYNHRQKEVVMDYIESGKREATLVTGGDGFPGSSGGCYVDPALFVDPAPDARVLGEEIFGPVMVAQTFGDEEEAVGMANDTEFGLAAYLWTRDLGRVMRLTRRLEAGTVTVNGAGGFSPDTPMGGWKQSGQGLENGREGMLDWTQSKSVAVKG</sequence>
<evidence type="ECO:0000313" key="2">
    <source>
        <dbReference type="Proteomes" id="UP001163324"/>
    </source>
</evidence>
<protein>
    <submittedName>
        <fullName evidence="1">Uncharacterized protein</fullName>
    </submittedName>
</protein>
<evidence type="ECO:0000313" key="1">
    <source>
        <dbReference type="EMBL" id="KAI9903698.1"/>
    </source>
</evidence>
<comment type="caution">
    <text evidence="1">The sequence shown here is derived from an EMBL/GenBank/DDBJ whole genome shotgun (WGS) entry which is preliminary data.</text>
</comment>
<organism evidence="1 2">
    <name type="scientific">Trichothecium roseum</name>
    <dbReference type="NCBI Taxonomy" id="47278"/>
    <lineage>
        <taxon>Eukaryota</taxon>
        <taxon>Fungi</taxon>
        <taxon>Dikarya</taxon>
        <taxon>Ascomycota</taxon>
        <taxon>Pezizomycotina</taxon>
        <taxon>Sordariomycetes</taxon>
        <taxon>Hypocreomycetidae</taxon>
        <taxon>Hypocreales</taxon>
        <taxon>Hypocreales incertae sedis</taxon>
        <taxon>Trichothecium</taxon>
    </lineage>
</organism>
<accession>A0ACC0VE13</accession>
<dbReference type="EMBL" id="CM047940">
    <property type="protein sequence ID" value="KAI9903698.1"/>
    <property type="molecule type" value="Genomic_DNA"/>
</dbReference>
<gene>
    <name evidence="1" type="ORF">N3K66_000227</name>
</gene>
<name>A0ACC0VE13_9HYPO</name>